<dbReference type="EMBL" id="KV922138">
    <property type="protein sequence ID" value="ORE01419.1"/>
    <property type="molecule type" value="Genomic_DNA"/>
</dbReference>
<sequence length="201" mass="22977">MSNSKEFVFKDPKENTTCTESNSDSVNEECDNKSRFSAYQKMKSPFAIRSEIQEKRRLQALELQKRQRNDIVASLRNLDLLAKSDNDDDDDDDDEEEGSNSSLKRGRDDSDEDMEEVCKLVKNNPQKPKKNKKKANIYANQIMYAEYLESIPSDFAQEWITIICPKGKRCFVMSGNGQTISRSRGGKILGRFQSVLPNGSR</sequence>
<feature type="region of interest" description="Disordered" evidence="10">
    <location>
        <begin position="1"/>
        <end position="31"/>
    </location>
</feature>
<organism evidence="12">
    <name type="scientific">Rhizopus microsporus var. microsporus</name>
    <dbReference type="NCBI Taxonomy" id="86635"/>
    <lineage>
        <taxon>Eukaryota</taxon>
        <taxon>Fungi</taxon>
        <taxon>Fungi incertae sedis</taxon>
        <taxon>Mucoromycota</taxon>
        <taxon>Mucoromycotina</taxon>
        <taxon>Mucoromycetes</taxon>
        <taxon>Mucorales</taxon>
        <taxon>Mucorineae</taxon>
        <taxon>Rhizopodaceae</taxon>
        <taxon>Rhizopus</taxon>
    </lineage>
</organism>
<dbReference type="PANTHER" id="PTHR13403">
    <property type="entry name" value="SNURPORTIN1 RNUT1 PROTEIN RNA, U TRANSPORTER 1"/>
    <property type="match status" value="1"/>
</dbReference>
<comment type="subcellular location">
    <subcellularLocation>
        <location evidence="3">Cytoplasm</location>
    </subcellularLocation>
    <subcellularLocation>
        <location evidence="2">Nucleus</location>
    </subcellularLocation>
</comment>
<evidence type="ECO:0000256" key="5">
    <source>
        <dbReference type="ARBA" id="ARBA00016034"/>
    </source>
</evidence>
<evidence type="ECO:0000256" key="6">
    <source>
        <dbReference type="ARBA" id="ARBA00022448"/>
    </source>
</evidence>
<evidence type="ECO:0000256" key="2">
    <source>
        <dbReference type="ARBA" id="ARBA00004123"/>
    </source>
</evidence>
<keyword evidence="6" id="KW-0813">Transport</keyword>
<evidence type="ECO:0000256" key="7">
    <source>
        <dbReference type="ARBA" id="ARBA00022490"/>
    </source>
</evidence>
<dbReference type="GO" id="GO:0005634">
    <property type="term" value="C:nucleus"/>
    <property type="evidence" value="ECO:0007669"/>
    <property type="project" value="UniProtKB-SubCell"/>
</dbReference>
<protein>
    <recommendedName>
        <fullName evidence="5">Snurportin-1</fullName>
    </recommendedName>
</protein>
<dbReference type="OrthoDB" id="10003593at2759"/>
<evidence type="ECO:0000259" key="11">
    <source>
        <dbReference type="Pfam" id="PF21974"/>
    </source>
</evidence>
<evidence type="ECO:0000256" key="4">
    <source>
        <dbReference type="ARBA" id="ARBA00007540"/>
    </source>
</evidence>
<dbReference type="GO" id="GO:0003723">
    <property type="term" value="F:RNA binding"/>
    <property type="evidence" value="ECO:0007669"/>
    <property type="project" value="UniProtKB-KW"/>
</dbReference>
<evidence type="ECO:0000256" key="9">
    <source>
        <dbReference type="ARBA" id="ARBA00023242"/>
    </source>
</evidence>
<dbReference type="InterPro" id="IPR047857">
    <property type="entry name" value="Snurportin1_C"/>
</dbReference>
<dbReference type="InterPro" id="IPR017336">
    <property type="entry name" value="Snurportin-1"/>
</dbReference>
<keyword evidence="9" id="KW-0539">Nucleus</keyword>
<comment type="similarity">
    <text evidence="4">Belongs to the snurportin family.</text>
</comment>
<dbReference type="PANTHER" id="PTHR13403:SF6">
    <property type="entry name" value="SNURPORTIN-1"/>
    <property type="match status" value="1"/>
</dbReference>
<dbReference type="GO" id="GO:0005737">
    <property type="term" value="C:cytoplasm"/>
    <property type="evidence" value="ECO:0007669"/>
    <property type="project" value="UniProtKB-SubCell"/>
</dbReference>
<dbReference type="Proteomes" id="UP000242414">
    <property type="component" value="Unassembled WGS sequence"/>
</dbReference>
<feature type="region of interest" description="Disordered" evidence="10">
    <location>
        <begin position="82"/>
        <end position="115"/>
    </location>
</feature>
<keyword evidence="7" id="KW-0963">Cytoplasm</keyword>
<dbReference type="GO" id="GO:0061015">
    <property type="term" value="P:snRNA import into nucleus"/>
    <property type="evidence" value="ECO:0007669"/>
    <property type="project" value="InterPro"/>
</dbReference>
<feature type="compositionally biased region" description="Polar residues" evidence="10">
    <location>
        <begin position="15"/>
        <end position="25"/>
    </location>
</feature>
<reference evidence="12" key="1">
    <citation type="journal article" date="2016" name="Proc. Natl. Acad. Sci. U.S.A.">
        <title>Lipid metabolic changes in an early divergent fungus govern the establishment of a mutualistic symbiosis with endobacteria.</title>
        <authorList>
            <person name="Lastovetsky O.A."/>
            <person name="Gaspar M.L."/>
            <person name="Mondo S.J."/>
            <person name="LaButti K.M."/>
            <person name="Sandor L."/>
            <person name="Grigoriev I.V."/>
            <person name="Henry S.A."/>
            <person name="Pawlowska T.E."/>
        </authorList>
    </citation>
    <scope>NUCLEOTIDE SEQUENCE [LARGE SCALE GENOMIC DNA]</scope>
    <source>
        <strain evidence="12">ATCC 52814</strain>
    </source>
</reference>
<feature type="compositionally biased region" description="Acidic residues" evidence="10">
    <location>
        <begin position="86"/>
        <end position="98"/>
    </location>
</feature>
<feature type="domain" description="Snurportin-1 m3G cap-binding" evidence="11">
    <location>
        <begin position="141"/>
        <end position="201"/>
    </location>
</feature>
<keyword evidence="8" id="KW-0694">RNA-binding</keyword>
<gene>
    <name evidence="12" type="ORF">BCV72DRAFT_217336</name>
</gene>
<dbReference type="VEuPathDB" id="FungiDB:BCV72DRAFT_217336"/>
<evidence type="ECO:0000256" key="1">
    <source>
        <dbReference type="ARBA" id="ARBA00003975"/>
    </source>
</evidence>
<evidence type="ECO:0000313" key="12">
    <source>
        <dbReference type="EMBL" id="ORE01419.1"/>
    </source>
</evidence>
<proteinExistence type="inferred from homology"/>
<comment type="function">
    <text evidence="1">Functions as an U snRNP-specific nuclear import adapter. Involved in the trimethylguanosine (m3G)-cap-dependent nuclear import of U snRNPs. Binds specifically to the terminal m3G-cap U snRNAs.</text>
</comment>
<name>A0A1X0QNU0_RHIZD</name>
<evidence type="ECO:0000256" key="8">
    <source>
        <dbReference type="ARBA" id="ARBA00022884"/>
    </source>
</evidence>
<evidence type="ECO:0000256" key="3">
    <source>
        <dbReference type="ARBA" id="ARBA00004496"/>
    </source>
</evidence>
<dbReference type="AlphaFoldDB" id="A0A1X0QNU0"/>
<evidence type="ECO:0000256" key="10">
    <source>
        <dbReference type="SAM" id="MobiDB-lite"/>
    </source>
</evidence>
<dbReference type="Pfam" id="PF21974">
    <property type="entry name" value="SPN1_m3Gcap_bd"/>
    <property type="match status" value="1"/>
</dbReference>
<dbReference type="Gene3D" id="3.30.470.30">
    <property type="entry name" value="DNA ligase/mRNA capping enzyme"/>
    <property type="match status" value="1"/>
</dbReference>
<accession>A0A1X0QNU0</accession>